<evidence type="ECO:0000313" key="1">
    <source>
        <dbReference type="EMBL" id="XAO74461.1"/>
    </source>
</evidence>
<proteinExistence type="predicted"/>
<accession>A0AAU6WPA4</accession>
<organism evidence="1 2">
    <name type="scientific">Chryseobacterium endophyticum</name>
    <dbReference type="NCBI Taxonomy" id="1854762"/>
    <lineage>
        <taxon>Bacteria</taxon>
        <taxon>Pseudomonadati</taxon>
        <taxon>Bacteroidota</taxon>
        <taxon>Flavobacteriia</taxon>
        <taxon>Flavobacteriales</taxon>
        <taxon>Weeksellaceae</taxon>
        <taxon>Chryseobacterium group</taxon>
        <taxon>Chryseobacterium</taxon>
    </lineage>
</organism>
<dbReference type="EMBL" id="CP154834">
    <property type="protein sequence ID" value="XAO74461.1"/>
    <property type="molecule type" value="Genomic_DNA"/>
</dbReference>
<dbReference type="Proteomes" id="UP001463665">
    <property type="component" value="Chromosome"/>
</dbReference>
<dbReference type="RefSeq" id="WP_294204122.1">
    <property type="nucleotide sequence ID" value="NZ_CP154834.1"/>
</dbReference>
<reference evidence="1 2" key="1">
    <citation type="submission" date="2024-04" db="EMBL/GenBank/DDBJ databases">
        <title>Genome sequencing and assembly of rice foliar adapted Chryseobacterium endophyticum OsEnb-ALM-A6.</title>
        <authorList>
            <person name="Kumar S."/>
            <person name="Javed M."/>
            <person name="Chouhan V."/>
            <person name="Charishma K."/>
            <person name="Patel A."/>
            <person name="Kumar M."/>
            <person name="Sahu K.P."/>
            <person name="Kumar A."/>
        </authorList>
    </citation>
    <scope>NUCLEOTIDE SEQUENCE [LARGE SCALE GENOMIC DNA]</scope>
    <source>
        <strain evidence="1 2">OsEnb-ALM-A6</strain>
    </source>
</reference>
<protein>
    <recommendedName>
        <fullName evidence="3">Immunity protein 35 domain-containing protein</fullName>
    </recommendedName>
</protein>
<sequence>MMITKEEAYHKIKSYLDKNINYSSIDSVDKIALTLKDEMAYPIAYGKYKGEKINYYAISYGEIWGMEERSMGILIHAKSGEILYIITPHGYLDIDEEE</sequence>
<evidence type="ECO:0008006" key="3">
    <source>
        <dbReference type="Google" id="ProtNLM"/>
    </source>
</evidence>
<gene>
    <name evidence="1" type="ORF">AAFP95_23265</name>
</gene>
<keyword evidence="2" id="KW-1185">Reference proteome</keyword>
<evidence type="ECO:0000313" key="2">
    <source>
        <dbReference type="Proteomes" id="UP001463665"/>
    </source>
</evidence>
<name>A0AAU6WPA4_9FLAO</name>
<dbReference type="AlphaFoldDB" id="A0AAU6WPA4"/>